<evidence type="ECO:0000256" key="5">
    <source>
        <dbReference type="ARBA" id="ARBA00023008"/>
    </source>
</evidence>
<protein>
    <recommendedName>
        <fullName evidence="7">Copper transport protein</fullName>
    </recommendedName>
</protein>
<evidence type="ECO:0000256" key="3">
    <source>
        <dbReference type="ARBA" id="ARBA00022796"/>
    </source>
</evidence>
<dbReference type="AlphaFoldDB" id="A0A426ZH26"/>
<accession>A0A426ZH26</accession>
<dbReference type="Proteomes" id="UP000287651">
    <property type="component" value="Unassembled WGS sequence"/>
</dbReference>
<dbReference type="InterPro" id="IPR007274">
    <property type="entry name" value="Cop_transporter"/>
</dbReference>
<dbReference type="Pfam" id="PF04145">
    <property type="entry name" value="Ctr"/>
    <property type="match status" value="1"/>
</dbReference>
<comment type="caution">
    <text evidence="8">The sequence shown here is derived from an EMBL/GenBank/DDBJ whole genome shotgun (WGS) entry which is preliminary data.</text>
</comment>
<evidence type="ECO:0000256" key="1">
    <source>
        <dbReference type="ARBA" id="ARBA00006921"/>
    </source>
</evidence>
<comment type="similarity">
    <text evidence="1 7">Belongs to the copper transporter (Ctr) (TC 1.A.56) family. SLC31A subfamily.</text>
</comment>
<keyword evidence="5 7" id="KW-0186">Copper</keyword>
<keyword evidence="7" id="KW-0406">Ion transport</keyword>
<evidence type="ECO:0000256" key="6">
    <source>
        <dbReference type="ARBA" id="ARBA00023136"/>
    </source>
</evidence>
<name>A0A426ZH26_ENSVE</name>
<feature type="transmembrane region" description="Helical" evidence="7">
    <location>
        <begin position="122"/>
        <end position="150"/>
    </location>
</feature>
<comment type="subcellular location">
    <subcellularLocation>
        <location evidence="7">Membrane</location>
        <topology evidence="7">Multi-pass membrane protein</topology>
    </subcellularLocation>
</comment>
<proteinExistence type="inferred from homology"/>
<keyword evidence="7" id="KW-0813">Transport</keyword>
<keyword evidence="4 7" id="KW-1133">Transmembrane helix</keyword>
<evidence type="ECO:0000256" key="2">
    <source>
        <dbReference type="ARBA" id="ARBA00022692"/>
    </source>
</evidence>
<keyword evidence="3 7" id="KW-0187">Copper transport</keyword>
<keyword evidence="6 7" id="KW-0472">Membrane</keyword>
<reference evidence="8 9" key="1">
    <citation type="journal article" date="2014" name="Agronomy (Basel)">
        <title>A Draft Genome Sequence for Ensete ventricosum, the Drought-Tolerant Tree Against Hunger.</title>
        <authorList>
            <person name="Harrison J."/>
            <person name="Moore K.A."/>
            <person name="Paszkiewicz K."/>
            <person name="Jones T."/>
            <person name="Grant M."/>
            <person name="Ambacheew D."/>
            <person name="Muzemil S."/>
            <person name="Studholme D.J."/>
        </authorList>
    </citation>
    <scope>NUCLEOTIDE SEQUENCE [LARGE SCALE GENOMIC DNA]</scope>
</reference>
<evidence type="ECO:0000256" key="7">
    <source>
        <dbReference type="RuleBase" id="RU367022"/>
    </source>
</evidence>
<evidence type="ECO:0000313" key="8">
    <source>
        <dbReference type="EMBL" id="RRT63292.1"/>
    </source>
</evidence>
<organism evidence="8 9">
    <name type="scientific">Ensete ventricosum</name>
    <name type="common">Abyssinian banana</name>
    <name type="synonym">Musa ensete</name>
    <dbReference type="NCBI Taxonomy" id="4639"/>
    <lineage>
        <taxon>Eukaryota</taxon>
        <taxon>Viridiplantae</taxon>
        <taxon>Streptophyta</taxon>
        <taxon>Embryophyta</taxon>
        <taxon>Tracheophyta</taxon>
        <taxon>Spermatophyta</taxon>
        <taxon>Magnoliopsida</taxon>
        <taxon>Liliopsida</taxon>
        <taxon>Zingiberales</taxon>
        <taxon>Musaceae</taxon>
        <taxon>Ensete</taxon>
    </lineage>
</organism>
<gene>
    <name evidence="8" type="ORF">B296_00020244</name>
</gene>
<evidence type="ECO:0000313" key="9">
    <source>
        <dbReference type="Proteomes" id="UP000287651"/>
    </source>
</evidence>
<dbReference type="EMBL" id="AMZH03006652">
    <property type="protein sequence ID" value="RRT63292.1"/>
    <property type="molecule type" value="Genomic_DNA"/>
</dbReference>
<keyword evidence="2 7" id="KW-0812">Transmembrane</keyword>
<sequence>MVSAGFVLHIDIKVEIAFVLQPILVLNKGTMARSYLSASAAQSPDPGVEIDEDSMRCAHPTFFSGCNRTEVVFPGMHALALAAVFSASVLVEWCDHRLVVAAAAASGLTQTAMHAARVGLGYVLMLAVMSDPAVLAAAVLGHAVGFVAFVHPASRPLIGDTKARLHPVG</sequence>
<evidence type="ECO:0000256" key="4">
    <source>
        <dbReference type="ARBA" id="ARBA00022989"/>
    </source>
</evidence>